<proteinExistence type="predicted"/>
<evidence type="ECO:0000313" key="1">
    <source>
        <dbReference type="EMBL" id="EYE89407.1"/>
    </source>
</evidence>
<comment type="caution">
    <text evidence="1">The sequence shown here is derived from an EMBL/GenBank/DDBJ whole genome shotgun (WGS) entry which is preliminary data.</text>
</comment>
<dbReference type="RefSeq" id="WP_035377889.1">
    <property type="nucleotide sequence ID" value="NZ_AZQP01000005.1"/>
</dbReference>
<dbReference type="Proteomes" id="UP000019681">
    <property type="component" value="Unassembled WGS sequence"/>
</dbReference>
<name>A0A017RXJ1_9CLOT</name>
<protein>
    <submittedName>
        <fullName evidence="1">Uncharacterized protein</fullName>
    </submittedName>
</protein>
<reference evidence="1 2" key="1">
    <citation type="journal article" date="2014" name="Genome Announc.">
        <title>Draft Genome Sequence of Fervidicella metallireducens Strain AeBT, an Iron-Reducing Thermoanaerobe from the Great Artesian Basin.</title>
        <authorList>
            <person name="Patel B.K."/>
        </authorList>
    </citation>
    <scope>NUCLEOTIDE SEQUENCE [LARGE SCALE GENOMIC DNA]</scope>
    <source>
        <strain evidence="1 2">AeB</strain>
    </source>
</reference>
<dbReference type="EMBL" id="AZQP01000005">
    <property type="protein sequence ID" value="EYE89407.1"/>
    <property type="molecule type" value="Genomic_DNA"/>
</dbReference>
<accession>A0A017RXJ1</accession>
<dbReference type="OrthoDB" id="1973431at2"/>
<dbReference type="AlphaFoldDB" id="A0A017RXJ1"/>
<organism evidence="1 2">
    <name type="scientific">Fervidicella metallireducens AeB</name>
    <dbReference type="NCBI Taxonomy" id="1403537"/>
    <lineage>
        <taxon>Bacteria</taxon>
        <taxon>Bacillati</taxon>
        <taxon>Bacillota</taxon>
        <taxon>Clostridia</taxon>
        <taxon>Eubacteriales</taxon>
        <taxon>Clostridiaceae</taxon>
        <taxon>Fervidicella</taxon>
    </lineage>
</organism>
<dbReference type="STRING" id="1403537.Q428_02625"/>
<gene>
    <name evidence="1" type="ORF">Q428_02625</name>
</gene>
<keyword evidence="2" id="KW-1185">Reference proteome</keyword>
<sequence>MASLGINIAKPWVDKEKKQYLECVDFRLLRKSIKELSKYKGVTLVSVKSSEGDDIEIKL</sequence>
<evidence type="ECO:0000313" key="2">
    <source>
        <dbReference type="Proteomes" id="UP000019681"/>
    </source>
</evidence>